<sequence length="264" mass="27869">MENKGLIVMLMIKPKWVLVPVLALAVGVGALIGANGFGKNEVHAVDNGSVVQKSTITVSGTGKLEAAPDVAYLSVAVEARAATAKEAQSKNATQFEGLKKVLFDKYKMNAKDVKTIGFYVQAEYDYSSKDGSSKIKGYLAVHNIQITTRNLDGIGKLLDELSASGANRVDGVQFNTEKQEQYEIQALEKAMANAKAKASALAKAAGKQVKEVISISQNGVSGGPIYYGRGEMAASDAAADKAETSVQTGVINVSADVTVVYEMQ</sequence>
<comment type="caution">
    <text evidence="2">The sequence shown here is derived from an EMBL/GenBank/DDBJ whole genome shotgun (WGS) entry which is preliminary data.</text>
</comment>
<dbReference type="InterPro" id="IPR007497">
    <property type="entry name" value="SIMPL/DUF541"/>
</dbReference>
<feature type="coiled-coil region" evidence="1">
    <location>
        <begin position="177"/>
        <end position="204"/>
    </location>
</feature>
<dbReference type="Gene3D" id="3.30.70.2970">
    <property type="entry name" value="Protein of unknown function (DUF541), domain 2"/>
    <property type="match status" value="1"/>
</dbReference>
<dbReference type="PANTHER" id="PTHR34387:SF1">
    <property type="entry name" value="PERIPLASMIC IMMUNOGENIC PROTEIN"/>
    <property type="match status" value="1"/>
</dbReference>
<keyword evidence="1" id="KW-0175">Coiled coil</keyword>
<protein>
    <submittedName>
        <fullName evidence="2">SIMPL domain-containing protein</fullName>
    </submittedName>
</protein>
<organism evidence="2 3">
    <name type="scientific">Paenibacillus montanisoli</name>
    <dbReference type="NCBI Taxonomy" id="2081970"/>
    <lineage>
        <taxon>Bacteria</taxon>
        <taxon>Bacillati</taxon>
        <taxon>Bacillota</taxon>
        <taxon>Bacilli</taxon>
        <taxon>Bacillales</taxon>
        <taxon>Paenibacillaceae</taxon>
        <taxon>Paenibacillus</taxon>
    </lineage>
</organism>
<accession>A0A328TZ75</accession>
<dbReference type="Proteomes" id="UP000249260">
    <property type="component" value="Unassembled WGS sequence"/>
</dbReference>
<evidence type="ECO:0000256" key="1">
    <source>
        <dbReference type="SAM" id="Coils"/>
    </source>
</evidence>
<dbReference type="OrthoDB" id="1682722at2"/>
<dbReference type="Pfam" id="PF04402">
    <property type="entry name" value="SIMPL"/>
    <property type="match status" value="1"/>
</dbReference>
<proteinExistence type="predicted"/>
<gene>
    <name evidence="2" type="ORF">DL346_22575</name>
</gene>
<dbReference type="PANTHER" id="PTHR34387">
    <property type="entry name" value="SLR1258 PROTEIN"/>
    <property type="match status" value="1"/>
</dbReference>
<reference evidence="2 3" key="1">
    <citation type="submission" date="2018-06" db="EMBL/GenBank/DDBJ databases">
        <title>Paenibacillus montanisoli sp. nov., isolated from mountain area soil.</title>
        <authorList>
            <person name="Wu M."/>
        </authorList>
    </citation>
    <scope>NUCLEOTIDE SEQUENCE [LARGE SCALE GENOMIC DNA]</scope>
    <source>
        <strain evidence="2 3">RA17</strain>
    </source>
</reference>
<keyword evidence="3" id="KW-1185">Reference proteome</keyword>
<dbReference type="GO" id="GO:0006974">
    <property type="term" value="P:DNA damage response"/>
    <property type="evidence" value="ECO:0007669"/>
    <property type="project" value="TreeGrafter"/>
</dbReference>
<evidence type="ECO:0000313" key="2">
    <source>
        <dbReference type="EMBL" id="RAP74823.1"/>
    </source>
</evidence>
<name>A0A328TZ75_9BACL</name>
<evidence type="ECO:0000313" key="3">
    <source>
        <dbReference type="Proteomes" id="UP000249260"/>
    </source>
</evidence>
<dbReference type="InterPro" id="IPR052022">
    <property type="entry name" value="26kDa_periplasmic_antigen"/>
</dbReference>
<dbReference type="AlphaFoldDB" id="A0A328TZ75"/>
<dbReference type="EMBL" id="QLUW01000004">
    <property type="protein sequence ID" value="RAP74823.1"/>
    <property type="molecule type" value="Genomic_DNA"/>
</dbReference>
<dbReference type="Gene3D" id="3.30.110.170">
    <property type="entry name" value="Protein of unknown function (DUF541), domain 1"/>
    <property type="match status" value="1"/>
</dbReference>